<evidence type="ECO:0000256" key="1">
    <source>
        <dbReference type="SAM" id="Phobius"/>
    </source>
</evidence>
<comment type="caution">
    <text evidence="2">The sequence shown here is derived from an EMBL/GenBank/DDBJ whole genome shotgun (WGS) entry which is preliminary data.</text>
</comment>
<feature type="transmembrane region" description="Helical" evidence="1">
    <location>
        <begin position="87"/>
        <end position="107"/>
    </location>
</feature>
<reference evidence="2 3" key="1">
    <citation type="submission" date="2017-07" db="EMBL/GenBank/DDBJ databases">
        <title>Flavobacterium cyanobacteriorum sp. nov., isolated from cyanobacterial aggregates in a eutrophic lake.</title>
        <authorList>
            <person name="Cai H."/>
        </authorList>
    </citation>
    <scope>NUCLEOTIDE SEQUENCE [LARGE SCALE GENOMIC DNA]</scope>
    <source>
        <strain evidence="2 3">TH167</strain>
    </source>
</reference>
<dbReference type="EMBL" id="NOXX01000192">
    <property type="protein sequence ID" value="OYQ44346.1"/>
    <property type="molecule type" value="Genomic_DNA"/>
</dbReference>
<protein>
    <submittedName>
        <fullName evidence="2">Uncharacterized protein</fullName>
    </submittedName>
</protein>
<dbReference type="OrthoDB" id="1260725at2"/>
<dbReference type="RefSeq" id="WP_094486182.1">
    <property type="nucleotide sequence ID" value="NZ_NOXX01000192.1"/>
</dbReference>
<keyword evidence="1" id="KW-0472">Membrane</keyword>
<sequence length="160" mass="17290">MIPLLISVVNILLQIDHQTNVDNDFSPGLFFFAMIAIAFMLVLFGIGIGIVLLCCLCLLALTSLGIISSAVLYGLYKKSFLSGFRALVITASTIFTGILSAVSSSVINEFFQISSTRNALVLGFLFGLVVGFFTGKLANLVLQKLLTFFKDKVFTKSSLS</sequence>
<accession>A0A255ZSD4</accession>
<gene>
    <name evidence="2" type="ORF">CHX27_07690</name>
</gene>
<dbReference type="Proteomes" id="UP000216035">
    <property type="component" value="Unassembled WGS sequence"/>
</dbReference>
<keyword evidence="1" id="KW-1133">Transmembrane helix</keyword>
<feature type="transmembrane region" description="Helical" evidence="1">
    <location>
        <begin position="119"/>
        <end position="142"/>
    </location>
</feature>
<evidence type="ECO:0000313" key="3">
    <source>
        <dbReference type="Proteomes" id="UP000216035"/>
    </source>
</evidence>
<dbReference type="AlphaFoldDB" id="A0A255ZSD4"/>
<keyword evidence="3" id="KW-1185">Reference proteome</keyword>
<keyword evidence="1" id="KW-0812">Transmembrane</keyword>
<proteinExistence type="predicted"/>
<name>A0A255ZSD4_9FLAO</name>
<feature type="transmembrane region" description="Helical" evidence="1">
    <location>
        <begin position="50"/>
        <end position="75"/>
    </location>
</feature>
<organism evidence="2 3">
    <name type="scientific">Flavobacterium aurantiibacter</name>
    <dbReference type="NCBI Taxonomy" id="2023067"/>
    <lineage>
        <taxon>Bacteria</taxon>
        <taxon>Pseudomonadati</taxon>
        <taxon>Bacteroidota</taxon>
        <taxon>Flavobacteriia</taxon>
        <taxon>Flavobacteriales</taxon>
        <taxon>Flavobacteriaceae</taxon>
        <taxon>Flavobacterium</taxon>
    </lineage>
</organism>
<feature type="transmembrane region" description="Helical" evidence="1">
    <location>
        <begin position="25"/>
        <end position="44"/>
    </location>
</feature>
<evidence type="ECO:0000313" key="2">
    <source>
        <dbReference type="EMBL" id="OYQ44346.1"/>
    </source>
</evidence>